<keyword evidence="1" id="KW-0175">Coiled coil</keyword>
<feature type="coiled-coil region" evidence="1">
    <location>
        <begin position="199"/>
        <end position="226"/>
    </location>
</feature>
<gene>
    <name evidence="2" type="ORF">IFM89_005435</name>
</gene>
<dbReference type="AlphaFoldDB" id="A0A835IU23"/>
<evidence type="ECO:0000256" key="1">
    <source>
        <dbReference type="SAM" id="Coils"/>
    </source>
</evidence>
<keyword evidence="3" id="KW-1185">Reference proteome</keyword>
<evidence type="ECO:0000313" key="2">
    <source>
        <dbReference type="EMBL" id="KAF9623850.1"/>
    </source>
</evidence>
<comment type="caution">
    <text evidence="2">The sequence shown here is derived from an EMBL/GenBank/DDBJ whole genome shotgun (WGS) entry which is preliminary data.</text>
</comment>
<dbReference type="Proteomes" id="UP000631114">
    <property type="component" value="Unassembled WGS sequence"/>
</dbReference>
<reference evidence="2 3" key="1">
    <citation type="submission" date="2020-10" db="EMBL/GenBank/DDBJ databases">
        <title>The Coptis chinensis genome and diversification of protoberbering-type alkaloids.</title>
        <authorList>
            <person name="Wang B."/>
            <person name="Shu S."/>
            <person name="Song C."/>
            <person name="Liu Y."/>
        </authorList>
    </citation>
    <scope>NUCLEOTIDE SEQUENCE [LARGE SCALE GENOMIC DNA]</scope>
    <source>
        <strain evidence="2">HL-2020</strain>
        <tissue evidence="2">Leaf</tissue>
    </source>
</reference>
<name>A0A835IU23_9MAGN</name>
<accession>A0A835IU23</accession>
<sequence>MNHRANHKISFDPNEGVESFIAQQIMRLAEHNQFLSLSAKHHPTPPHIYTKHFLEPQNTHTVHVGTNCNDDGEHKNSEDVCEVSTLPRDLHVNVGVAALAPGMSYFKRLEVKCEDFSAAQNLRLMATGEETDEAFLTDRVDRRKTPIQSRGLSRGLWLLWDSDIDVQVLYSDQWIIHAVINESNGVVWKLLRSWNVKTFGHLDHKLKQIKSQIQELEDKLNSTDHTTALWENLLDAEMKLLQHHDLILRQQHLHWGQKA</sequence>
<protein>
    <submittedName>
        <fullName evidence="2">Uncharacterized protein</fullName>
    </submittedName>
</protein>
<evidence type="ECO:0000313" key="3">
    <source>
        <dbReference type="Proteomes" id="UP000631114"/>
    </source>
</evidence>
<feature type="non-terminal residue" evidence="2">
    <location>
        <position position="1"/>
    </location>
</feature>
<proteinExistence type="predicted"/>
<organism evidence="2 3">
    <name type="scientific">Coptis chinensis</name>
    <dbReference type="NCBI Taxonomy" id="261450"/>
    <lineage>
        <taxon>Eukaryota</taxon>
        <taxon>Viridiplantae</taxon>
        <taxon>Streptophyta</taxon>
        <taxon>Embryophyta</taxon>
        <taxon>Tracheophyta</taxon>
        <taxon>Spermatophyta</taxon>
        <taxon>Magnoliopsida</taxon>
        <taxon>Ranunculales</taxon>
        <taxon>Ranunculaceae</taxon>
        <taxon>Coptidoideae</taxon>
        <taxon>Coptis</taxon>
    </lineage>
</organism>
<dbReference type="EMBL" id="JADFTS010000001">
    <property type="protein sequence ID" value="KAF9623850.1"/>
    <property type="molecule type" value="Genomic_DNA"/>
</dbReference>